<comment type="caution">
    <text evidence="3">The sequence shown here is derived from an EMBL/GenBank/DDBJ whole genome shotgun (WGS) entry which is preliminary data.</text>
</comment>
<keyword evidence="4" id="KW-1185">Reference proteome</keyword>
<keyword evidence="2" id="KW-0812">Transmembrane</keyword>
<dbReference type="EMBL" id="MVGC01000336">
    <property type="protein sequence ID" value="RJE20125.1"/>
    <property type="molecule type" value="Genomic_DNA"/>
</dbReference>
<organism evidence="3 4">
    <name type="scientific">Aspergillus sclerotialis</name>
    <dbReference type="NCBI Taxonomy" id="2070753"/>
    <lineage>
        <taxon>Eukaryota</taxon>
        <taxon>Fungi</taxon>
        <taxon>Dikarya</taxon>
        <taxon>Ascomycota</taxon>
        <taxon>Pezizomycotina</taxon>
        <taxon>Eurotiomycetes</taxon>
        <taxon>Eurotiomycetidae</taxon>
        <taxon>Eurotiales</taxon>
        <taxon>Aspergillaceae</taxon>
        <taxon>Aspergillus</taxon>
        <taxon>Aspergillus subgen. Polypaecilum</taxon>
    </lineage>
</organism>
<feature type="transmembrane region" description="Helical" evidence="2">
    <location>
        <begin position="322"/>
        <end position="349"/>
    </location>
</feature>
<sequence>MPASSDSRNSSPHTLEAVTPVDIVRGHNNPLEMASQPMSVPQAGNSSDTGAPSLKSPRTGRFAEATSVQSPVEHTENSTSPFADPPTQSESQHDVSDVGFGYVSANDPARHASHFRPPASPLKSALKTPGTPGRALNPLSPTFREEYFVEKHEKVAEKENARDIKVKLRVRVAKIFLRFVNFSCSLIVLSLLATTLTIFHTTKNLPTRNSKPAWAPGTNPWPQYLLLALACVSLLACLIVFWGYWKGGHKRAEKVAVYYSVFSVCFFVFSLIMWVVAAALYQNSKSSGDNKDLWGWSCVHNAREEFFHDAIDYALVCRLQDWGLVCAIIEVVIEVLVILIYAVVFYRFYTKRRLAQSMDRRDKARSDLYLAQLRVQSAPNTPGFPRTPKPSYGPTSPSPQPPQQDIYSAAENGEVTGSQTQYASPRSPTRPLAAFQLQPPPIRVQHATPKQGQEEFSASGPSQGCNDHMGAAPGERTYDAVPIPGAYASPLTSPSFPPGTGN</sequence>
<name>A0A3A2ZQE4_9EURO</name>
<evidence type="ECO:0000256" key="1">
    <source>
        <dbReference type="SAM" id="MobiDB-lite"/>
    </source>
</evidence>
<feature type="region of interest" description="Disordered" evidence="1">
    <location>
        <begin position="414"/>
        <end position="433"/>
    </location>
</feature>
<feature type="transmembrane region" description="Helical" evidence="2">
    <location>
        <begin position="257"/>
        <end position="281"/>
    </location>
</feature>
<feature type="compositionally biased region" description="Polar residues" evidence="1">
    <location>
        <begin position="1"/>
        <end position="13"/>
    </location>
</feature>
<feature type="region of interest" description="Disordered" evidence="1">
    <location>
        <begin position="1"/>
        <end position="94"/>
    </location>
</feature>
<reference evidence="4" key="1">
    <citation type="submission" date="2017-02" db="EMBL/GenBank/DDBJ databases">
        <authorList>
            <person name="Tafer H."/>
            <person name="Lopandic K."/>
        </authorList>
    </citation>
    <scope>NUCLEOTIDE SEQUENCE [LARGE SCALE GENOMIC DNA]</scope>
    <source>
        <strain evidence="4">CBS 366.77</strain>
    </source>
</reference>
<evidence type="ECO:0000256" key="2">
    <source>
        <dbReference type="SAM" id="Phobius"/>
    </source>
</evidence>
<evidence type="ECO:0000313" key="4">
    <source>
        <dbReference type="Proteomes" id="UP000266188"/>
    </source>
</evidence>
<keyword evidence="2" id="KW-1133">Transmembrane helix</keyword>
<feature type="transmembrane region" description="Helical" evidence="2">
    <location>
        <begin position="221"/>
        <end position="245"/>
    </location>
</feature>
<dbReference type="PANTHER" id="PTHR42069:SF1">
    <property type="entry name" value="MARVEL DOMAIN-CONTAINING PROTEIN"/>
    <property type="match status" value="1"/>
</dbReference>
<feature type="region of interest" description="Disordered" evidence="1">
    <location>
        <begin position="378"/>
        <end position="406"/>
    </location>
</feature>
<gene>
    <name evidence="3" type="ORF">PHISCL_07531</name>
</gene>
<keyword evidence="2" id="KW-0472">Membrane</keyword>
<dbReference type="OrthoDB" id="5420724at2759"/>
<feature type="compositionally biased region" description="Polar residues" evidence="1">
    <location>
        <begin position="448"/>
        <end position="465"/>
    </location>
</feature>
<feature type="transmembrane region" description="Helical" evidence="2">
    <location>
        <begin position="175"/>
        <end position="201"/>
    </location>
</feature>
<feature type="compositionally biased region" description="Polar residues" evidence="1">
    <location>
        <begin position="36"/>
        <end position="50"/>
    </location>
</feature>
<protein>
    <recommendedName>
        <fullName evidence="5">Hyphal anastamosis-8 protein</fullName>
    </recommendedName>
</protein>
<evidence type="ECO:0008006" key="5">
    <source>
        <dbReference type="Google" id="ProtNLM"/>
    </source>
</evidence>
<evidence type="ECO:0000313" key="3">
    <source>
        <dbReference type="EMBL" id="RJE20125.1"/>
    </source>
</evidence>
<dbReference type="Proteomes" id="UP000266188">
    <property type="component" value="Unassembled WGS sequence"/>
</dbReference>
<dbReference type="PANTHER" id="PTHR42069">
    <property type="entry name" value="HYPHAL ANASTAMOSIS-8 PROTEIN"/>
    <property type="match status" value="1"/>
</dbReference>
<proteinExistence type="predicted"/>
<dbReference type="AlphaFoldDB" id="A0A3A2ZQE4"/>
<feature type="region of interest" description="Disordered" evidence="1">
    <location>
        <begin position="110"/>
        <end position="137"/>
    </location>
</feature>
<accession>A0A3A2ZQE4</accession>
<feature type="compositionally biased region" description="Polar residues" evidence="1">
    <location>
        <begin position="66"/>
        <end position="90"/>
    </location>
</feature>
<feature type="compositionally biased region" description="Polar residues" evidence="1">
    <location>
        <begin position="415"/>
        <end position="427"/>
    </location>
</feature>
<feature type="region of interest" description="Disordered" evidence="1">
    <location>
        <begin position="446"/>
        <end position="502"/>
    </location>
</feature>
<dbReference type="STRING" id="2070753.A0A3A2ZQE4"/>